<accession>A0A9P7ZNJ2</accession>
<dbReference type="Pfam" id="PF07817">
    <property type="entry name" value="GLE1"/>
    <property type="match status" value="1"/>
</dbReference>
<evidence type="ECO:0000256" key="7">
    <source>
        <dbReference type="ARBA" id="ARBA00023132"/>
    </source>
</evidence>
<dbReference type="EMBL" id="MU251251">
    <property type="protein sequence ID" value="KAG9255394.1"/>
    <property type="molecule type" value="Genomic_DNA"/>
</dbReference>
<name>A0A9P7ZNJ2_9HYPO</name>
<feature type="compositionally biased region" description="Basic and acidic residues" evidence="11">
    <location>
        <begin position="106"/>
        <end position="123"/>
    </location>
</feature>
<keyword evidence="3" id="KW-0813">Transport</keyword>
<dbReference type="InterPro" id="IPR012476">
    <property type="entry name" value="GLE1"/>
</dbReference>
<dbReference type="GO" id="GO:0031369">
    <property type="term" value="F:translation initiation factor binding"/>
    <property type="evidence" value="ECO:0007669"/>
    <property type="project" value="TreeGrafter"/>
</dbReference>
<evidence type="ECO:0000256" key="10">
    <source>
        <dbReference type="ARBA" id="ARBA00029983"/>
    </source>
</evidence>
<feature type="compositionally biased region" description="Basic and acidic residues" evidence="11">
    <location>
        <begin position="69"/>
        <end position="98"/>
    </location>
</feature>
<keyword evidence="7" id="KW-0906">Nuclear pore complex</keyword>
<comment type="caution">
    <text evidence="12">The sequence shown here is derived from an EMBL/GenBank/DDBJ whole genome shotgun (WGS) entry which is preliminary data.</text>
</comment>
<dbReference type="GO" id="GO:0005543">
    <property type="term" value="F:phospholipid binding"/>
    <property type="evidence" value="ECO:0007669"/>
    <property type="project" value="TreeGrafter"/>
</dbReference>
<dbReference type="GO" id="GO:0005737">
    <property type="term" value="C:cytoplasm"/>
    <property type="evidence" value="ECO:0007669"/>
    <property type="project" value="TreeGrafter"/>
</dbReference>
<dbReference type="GeneID" id="70293067"/>
<dbReference type="Gene3D" id="1.25.40.510">
    <property type="entry name" value="GLE1-like"/>
    <property type="match status" value="1"/>
</dbReference>
<evidence type="ECO:0000256" key="3">
    <source>
        <dbReference type="ARBA" id="ARBA00022448"/>
    </source>
</evidence>
<feature type="compositionally biased region" description="Low complexity" evidence="11">
    <location>
        <begin position="191"/>
        <end position="206"/>
    </location>
</feature>
<evidence type="ECO:0000256" key="1">
    <source>
        <dbReference type="ARBA" id="ARBA00004567"/>
    </source>
</evidence>
<keyword evidence="13" id="KW-1185">Reference proteome</keyword>
<dbReference type="OrthoDB" id="420884at2759"/>
<evidence type="ECO:0000313" key="12">
    <source>
        <dbReference type="EMBL" id="KAG9255394.1"/>
    </source>
</evidence>
<sequence length="551" mass="59416">MTRTTRNSQFDRSTHNLTSPERRVLSQILGDGRNTPLSLADALQAASISHDRVRAAAIQTFQNHELEENKRRIEKERQQEEARLKKEAEIAAEQERVNALKRQSIKRPDPVPDPEPPAKETPKPKQPAATKAQELKPSPAPAPTKAAQPQPAPAAQPSTTGLKQPPVSISPFASLQKPSEKAPSPLKQVNGVGAASQGQPAAAQVSTQPRPAPVTKPAPSISPEKQKLADRYTAIHQSLKQLRKDMVAQSKVPGSPLKGKMGDFRRSIKVSIGQLTAGKGANNIPISKITEILRDALTGNVPSQPIPVATYVADDRQPAEDLSVNDPKQPKPHNEPTMPSLFLYLMNICAKGIISQFAREAGANPKAADPVGVFAAHIFSNKEFQWRGQSLVDILIAKLRVGCPVLFGARGNDKTERGRTALGWKKEDGAWVTEQAHNDRMTGLGAGFAALSLRDFSKTTKANPYPPSNYWTALALILNTPAGETSNTHYVVLRAMLLGHEGRFLAFYGNAALAAIRKAVLEFPARAPANASAAGSVAALAEVWKSEGFVL</sequence>
<dbReference type="Proteomes" id="UP000887229">
    <property type="component" value="Unassembled WGS sequence"/>
</dbReference>
<keyword evidence="5" id="KW-0653">Protein transport</keyword>
<evidence type="ECO:0000256" key="9">
    <source>
        <dbReference type="ARBA" id="ARBA00026227"/>
    </source>
</evidence>
<feature type="region of interest" description="Disordered" evidence="11">
    <location>
        <begin position="69"/>
        <end position="227"/>
    </location>
</feature>
<protein>
    <recommendedName>
        <fullName evidence="9">mRNA export factor GLE1</fullName>
    </recommendedName>
    <alternativeName>
        <fullName evidence="10">Nucleoporin GLE1</fullName>
    </alternativeName>
</protein>
<dbReference type="InterPro" id="IPR038506">
    <property type="entry name" value="GLE1-like_sf"/>
</dbReference>
<evidence type="ECO:0000256" key="11">
    <source>
        <dbReference type="SAM" id="MobiDB-lite"/>
    </source>
</evidence>
<keyword evidence="4" id="KW-0509">mRNA transport</keyword>
<evidence type="ECO:0000256" key="4">
    <source>
        <dbReference type="ARBA" id="ARBA00022816"/>
    </source>
</evidence>
<evidence type="ECO:0000256" key="2">
    <source>
        <dbReference type="ARBA" id="ARBA00011056"/>
    </source>
</evidence>
<dbReference type="GO" id="GO:0016973">
    <property type="term" value="P:poly(A)+ mRNA export from nucleus"/>
    <property type="evidence" value="ECO:0007669"/>
    <property type="project" value="InterPro"/>
</dbReference>
<dbReference type="PANTHER" id="PTHR12960">
    <property type="entry name" value="GLE-1-RELATED"/>
    <property type="match status" value="1"/>
</dbReference>
<keyword evidence="6" id="KW-0811">Translocation</keyword>
<reference evidence="12" key="1">
    <citation type="journal article" date="2021" name="IMA Fungus">
        <title>Genomic characterization of three marine fungi, including Emericellopsis atlantica sp. nov. with signatures of a generalist lifestyle and marine biomass degradation.</title>
        <authorList>
            <person name="Hagestad O.C."/>
            <person name="Hou L."/>
            <person name="Andersen J.H."/>
            <person name="Hansen E.H."/>
            <person name="Altermark B."/>
            <person name="Li C."/>
            <person name="Kuhnert E."/>
            <person name="Cox R.J."/>
            <person name="Crous P.W."/>
            <person name="Spatafora J.W."/>
            <person name="Lail K."/>
            <person name="Amirebrahimi M."/>
            <person name="Lipzen A."/>
            <person name="Pangilinan J."/>
            <person name="Andreopoulos W."/>
            <person name="Hayes R.D."/>
            <person name="Ng V."/>
            <person name="Grigoriev I.V."/>
            <person name="Jackson S.A."/>
            <person name="Sutton T.D.S."/>
            <person name="Dobson A.D.W."/>
            <person name="Rama T."/>
        </authorList>
    </citation>
    <scope>NUCLEOTIDE SEQUENCE</scope>
    <source>
        <strain evidence="12">TS7</strain>
    </source>
</reference>
<proteinExistence type="inferred from homology"/>
<keyword evidence="8" id="KW-0539">Nucleus</keyword>
<evidence type="ECO:0000256" key="5">
    <source>
        <dbReference type="ARBA" id="ARBA00022927"/>
    </source>
</evidence>
<comment type="similarity">
    <text evidence="2">Belongs to the GLE1 family.</text>
</comment>
<dbReference type="AlphaFoldDB" id="A0A9P7ZNJ2"/>
<feature type="compositionally biased region" description="Low complexity" evidence="11">
    <location>
        <begin position="143"/>
        <end position="160"/>
    </location>
</feature>
<organism evidence="12 13">
    <name type="scientific">Emericellopsis atlantica</name>
    <dbReference type="NCBI Taxonomy" id="2614577"/>
    <lineage>
        <taxon>Eukaryota</taxon>
        <taxon>Fungi</taxon>
        <taxon>Dikarya</taxon>
        <taxon>Ascomycota</taxon>
        <taxon>Pezizomycotina</taxon>
        <taxon>Sordariomycetes</taxon>
        <taxon>Hypocreomycetidae</taxon>
        <taxon>Hypocreales</taxon>
        <taxon>Bionectriaceae</taxon>
        <taxon>Emericellopsis</taxon>
    </lineage>
</organism>
<comment type="subcellular location">
    <subcellularLocation>
        <location evidence="1">Nucleus</location>
        <location evidence="1">Nuclear pore complex</location>
    </subcellularLocation>
</comment>
<dbReference type="RefSeq" id="XP_046119318.1">
    <property type="nucleotide sequence ID" value="XM_046262164.1"/>
</dbReference>
<dbReference type="GO" id="GO:0000822">
    <property type="term" value="F:inositol hexakisphosphate binding"/>
    <property type="evidence" value="ECO:0007669"/>
    <property type="project" value="TreeGrafter"/>
</dbReference>
<gene>
    <name evidence="12" type="ORF">F5Z01DRAFT_635668</name>
</gene>
<dbReference type="GO" id="GO:0044614">
    <property type="term" value="C:nuclear pore cytoplasmic filaments"/>
    <property type="evidence" value="ECO:0007669"/>
    <property type="project" value="TreeGrafter"/>
</dbReference>
<dbReference type="GO" id="GO:0015031">
    <property type="term" value="P:protein transport"/>
    <property type="evidence" value="ECO:0007669"/>
    <property type="project" value="UniProtKB-KW"/>
</dbReference>
<dbReference type="PANTHER" id="PTHR12960:SF0">
    <property type="entry name" value="MRNA EXPORT FACTOR GLE1"/>
    <property type="match status" value="1"/>
</dbReference>
<evidence type="ECO:0000256" key="8">
    <source>
        <dbReference type="ARBA" id="ARBA00023242"/>
    </source>
</evidence>
<evidence type="ECO:0000313" key="13">
    <source>
        <dbReference type="Proteomes" id="UP000887229"/>
    </source>
</evidence>
<evidence type="ECO:0000256" key="6">
    <source>
        <dbReference type="ARBA" id="ARBA00023010"/>
    </source>
</evidence>